<evidence type="ECO:0000313" key="9">
    <source>
        <dbReference type="WBParaSite" id="jg12494"/>
    </source>
</evidence>
<keyword evidence="8" id="KW-1185">Reference proteome</keyword>
<feature type="region of interest" description="Disordered" evidence="6">
    <location>
        <begin position="632"/>
        <end position="662"/>
    </location>
</feature>
<keyword evidence="3" id="KW-0677">Repeat</keyword>
<dbReference type="InterPro" id="IPR000742">
    <property type="entry name" value="EGF"/>
</dbReference>
<feature type="compositionally biased region" description="Basic residues" evidence="6">
    <location>
        <begin position="676"/>
        <end position="686"/>
    </location>
</feature>
<feature type="compositionally biased region" description="Low complexity" evidence="6">
    <location>
        <begin position="827"/>
        <end position="845"/>
    </location>
</feature>
<feature type="compositionally biased region" description="Low complexity" evidence="6">
    <location>
        <begin position="1324"/>
        <end position="1340"/>
    </location>
</feature>
<dbReference type="GO" id="GO:0005509">
    <property type="term" value="F:calcium ion binding"/>
    <property type="evidence" value="ECO:0007669"/>
    <property type="project" value="InterPro"/>
</dbReference>
<reference evidence="9" key="1">
    <citation type="submission" date="2022-11" db="UniProtKB">
        <authorList>
            <consortium name="WormBaseParasite"/>
        </authorList>
    </citation>
    <scope>IDENTIFICATION</scope>
</reference>
<dbReference type="PROSITE" id="PS50026">
    <property type="entry name" value="EGF_3"/>
    <property type="match status" value="1"/>
</dbReference>
<proteinExistence type="predicted"/>
<accession>A0A915CTP1</accession>
<dbReference type="SUPFAM" id="SSF57184">
    <property type="entry name" value="Growth factor receptor domain"/>
    <property type="match status" value="1"/>
</dbReference>
<feature type="compositionally biased region" description="Polar residues" evidence="6">
    <location>
        <begin position="779"/>
        <end position="821"/>
    </location>
</feature>
<evidence type="ECO:0000256" key="6">
    <source>
        <dbReference type="SAM" id="MobiDB-lite"/>
    </source>
</evidence>
<feature type="compositionally biased region" description="Polar residues" evidence="6">
    <location>
        <begin position="632"/>
        <end position="642"/>
    </location>
</feature>
<feature type="compositionally biased region" description="Polar residues" evidence="6">
    <location>
        <begin position="850"/>
        <end position="860"/>
    </location>
</feature>
<feature type="compositionally biased region" description="Low complexity" evidence="6">
    <location>
        <begin position="1057"/>
        <end position="1072"/>
    </location>
</feature>
<feature type="compositionally biased region" description="Low complexity" evidence="6">
    <location>
        <begin position="927"/>
        <end position="959"/>
    </location>
</feature>
<dbReference type="Proteomes" id="UP000887574">
    <property type="component" value="Unplaced"/>
</dbReference>
<evidence type="ECO:0000256" key="1">
    <source>
        <dbReference type="ARBA" id="ARBA00022536"/>
    </source>
</evidence>
<feature type="compositionally biased region" description="Polar residues" evidence="6">
    <location>
        <begin position="1073"/>
        <end position="1099"/>
    </location>
</feature>
<dbReference type="InterPro" id="IPR001881">
    <property type="entry name" value="EGF-like_Ca-bd_dom"/>
</dbReference>
<dbReference type="PROSITE" id="PS01187">
    <property type="entry name" value="EGF_CA"/>
    <property type="match status" value="2"/>
</dbReference>
<dbReference type="SMART" id="SM00181">
    <property type="entry name" value="EGF"/>
    <property type="match status" value="2"/>
</dbReference>
<evidence type="ECO:0000256" key="5">
    <source>
        <dbReference type="PROSITE-ProRule" id="PRU00076"/>
    </source>
</evidence>
<feature type="compositionally biased region" description="Polar residues" evidence="6">
    <location>
        <begin position="1341"/>
        <end position="1353"/>
    </location>
</feature>
<feature type="compositionally biased region" description="Low complexity" evidence="6">
    <location>
        <begin position="264"/>
        <end position="274"/>
    </location>
</feature>
<dbReference type="SMART" id="SM00179">
    <property type="entry name" value="EGF_CA"/>
    <property type="match status" value="3"/>
</dbReference>
<feature type="compositionally biased region" description="Polar residues" evidence="6">
    <location>
        <begin position="897"/>
        <end position="919"/>
    </location>
</feature>
<evidence type="ECO:0000256" key="2">
    <source>
        <dbReference type="ARBA" id="ARBA00022729"/>
    </source>
</evidence>
<feature type="region of interest" description="Disordered" evidence="6">
    <location>
        <begin position="1193"/>
        <end position="1353"/>
    </location>
</feature>
<dbReference type="InterPro" id="IPR000152">
    <property type="entry name" value="EGF-type_Asp/Asn_hydroxyl_site"/>
</dbReference>
<dbReference type="PROSITE" id="PS00010">
    <property type="entry name" value="ASX_HYDROXYL"/>
    <property type="match status" value="1"/>
</dbReference>
<evidence type="ECO:0000256" key="4">
    <source>
        <dbReference type="ARBA" id="ARBA00023157"/>
    </source>
</evidence>
<feature type="region of interest" description="Disordered" evidence="6">
    <location>
        <begin position="533"/>
        <end position="577"/>
    </location>
</feature>
<evidence type="ECO:0000256" key="3">
    <source>
        <dbReference type="ARBA" id="ARBA00022737"/>
    </source>
</evidence>
<feature type="region of interest" description="Disordered" evidence="6">
    <location>
        <begin position="676"/>
        <end position="717"/>
    </location>
</feature>
<organism evidence="8 9">
    <name type="scientific">Ditylenchus dipsaci</name>
    <dbReference type="NCBI Taxonomy" id="166011"/>
    <lineage>
        <taxon>Eukaryota</taxon>
        <taxon>Metazoa</taxon>
        <taxon>Ecdysozoa</taxon>
        <taxon>Nematoda</taxon>
        <taxon>Chromadorea</taxon>
        <taxon>Rhabditida</taxon>
        <taxon>Tylenchina</taxon>
        <taxon>Tylenchomorpha</taxon>
        <taxon>Sphaerularioidea</taxon>
        <taxon>Anguinidae</taxon>
        <taxon>Anguininae</taxon>
        <taxon>Ditylenchus</taxon>
    </lineage>
</organism>
<dbReference type="InterPro" id="IPR018097">
    <property type="entry name" value="EGF_Ca-bd_CS"/>
</dbReference>
<feature type="compositionally biased region" description="Low complexity" evidence="6">
    <location>
        <begin position="1302"/>
        <end position="1314"/>
    </location>
</feature>
<evidence type="ECO:0000259" key="7">
    <source>
        <dbReference type="PROSITE" id="PS50026"/>
    </source>
</evidence>
<dbReference type="InterPro" id="IPR009030">
    <property type="entry name" value="Growth_fac_rcpt_cys_sf"/>
</dbReference>
<dbReference type="PANTHER" id="PTHR24039">
    <property type="entry name" value="FIBRILLIN-RELATED"/>
    <property type="match status" value="1"/>
</dbReference>
<keyword evidence="4" id="KW-1015">Disulfide bond</keyword>
<feature type="compositionally biased region" description="Low complexity" evidence="6">
    <location>
        <begin position="1193"/>
        <end position="1239"/>
    </location>
</feature>
<evidence type="ECO:0000313" key="8">
    <source>
        <dbReference type="Proteomes" id="UP000887574"/>
    </source>
</evidence>
<keyword evidence="1 5" id="KW-0245">EGF-like domain</keyword>
<dbReference type="Gene3D" id="2.10.25.10">
    <property type="entry name" value="Laminin"/>
    <property type="match status" value="3"/>
</dbReference>
<feature type="region of interest" description="Disordered" evidence="6">
    <location>
        <begin position="758"/>
        <end position="1099"/>
    </location>
</feature>
<feature type="compositionally biased region" description="Low complexity" evidence="6">
    <location>
        <begin position="970"/>
        <end position="981"/>
    </location>
</feature>
<sequence>MVLRNILHFSCPDPNTKCENKDGSYSCVEECSPGYQLSRLGDKCVDVDECRSPETTMCDKRAVCTNTIGGYECKCEEGFAGDGRTCLPSSDCTQNENICDRHANAYLDGAAVRLDMWAMGLIAMMLTNVPPQPIPVMLKRTRNVSTLMVAIFVVTKALRKTSASMLKVRIVLEDVVFKHCAPTKLANVFKDTRETRKFVAQTLMSARMSPFALERRVPAICTATSRHYEQNFRDRPVTPVAVQLGQCFCQCHCNSKRNRNRVASNGSSDSSSNVVEEEGARRGANSVSAATASKGIKRVYQVREKKILSGGYVLLTRKGNKNQGNGSEAGEWESYTEPQRCGGVEEPGCPSNSNCFGGFCKCNSGYGWNGTSKTCEDINECESNLPNHSCPASSTTRCVNTPGSYLCCYPLIDNKECDGYQIVPSINTTLPFQPLQAQPGIWRTHSYGQWRNFSAGQLLLQRIHLSGSGLPLPIPLNPLDLIPNENLENPAALNLTEGEVGLEISGSSLSEHVPSSKKENQELWNTRMLSSLSSSSGVVGMPDEGDSGEQVGKEEKRDLRLRLRRPSGTDTLSPEDKSNFEVKENEVGLVIGPDLPSEQLPEAGLEIGPVDGPPPPTSQLSTTQQPATLEGDTTQQTTNLSQGGLEISGKGMSIPDESGMPESVGIDEWEKIKKSKVRHLPGRKHPLNQLPIGPNEGGESTSLSAGTVGNTITPRGEQTITTTLENGLEIGKNGFEGGEMTTESPKTTAVLKSVSVIEGSAVGTTDGPKVTLEEETSRPAESTLSSSGPTSTFIAETTTSQPDFSDKTTPLTNYSSEPSTTAKEEITSPASTLSSSATSAKEASTFDPIDSSTSIPSRVDSSSASPVPSPSAPSSSSASPFNITSVSSSSSSAPPSTNAKEASATTLRAPNSSSSTEPSTKAKEDLTTASPAPNSSSSAKLSANTTKASTNTSPASSSSEPFTNAKEDSTTASPAPNSSSSVEPPKPASNISTSETNNTETSITSSNTSSGTTLIVEASSLPSLTSTTPSEQSTTSSKESTEVQPNPKSTAQPSNESSSTPQTKTTLPTTSSEQSTIPEKENISSTDQSLNASSSTPQAETALPTVVLSLHHPSLARWQKKLAQLTNRKIPSAVTPLVSSTTTFAPQTPPSLTTAVSSTQPPITLAEELGTTDQLSSSPSGVDISSTVTASASSSIVSSSSTSTKNYSPSTSTTAGSELPSEISSGSSSSPSSTPGETTTLEEEIKSSIKKSSSPSSSQTTIKPTSSSTPLASTEVPVWTNEPSRYTQTPESSQTTAEVDSSSRSEQSSSTQQSTKAVEQVEYSTTVSLSPTPSSVVRTTEITSELNTNHYSG</sequence>
<dbReference type="WBParaSite" id="jg12494">
    <property type="protein sequence ID" value="jg12494"/>
    <property type="gene ID" value="jg12494"/>
</dbReference>
<dbReference type="PROSITE" id="PS01186">
    <property type="entry name" value="EGF_2"/>
    <property type="match status" value="1"/>
</dbReference>
<comment type="caution">
    <text evidence="5">Lacks conserved residue(s) required for the propagation of feature annotation.</text>
</comment>
<feature type="region of interest" description="Disordered" evidence="6">
    <location>
        <begin position="1140"/>
        <end position="1160"/>
    </location>
</feature>
<feature type="compositionally biased region" description="Low complexity" evidence="6">
    <location>
        <begin position="989"/>
        <end position="1038"/>
    </location>
</feature>
<keyword evidence="2" id="KW-0732">Signal</keyword>
<dbReference type="CDD" id="cd00054">
    <property type="entry name" value="EGF_CA"/>
    <property type="match status" value="2"/>
</dbReference>
<feature type="compositionally biased region" description="Basic and acidic residues" evidence="6">
    <location>
        <begin position="551"/>
        <end position="561"/>
    </location>
</feature>
<feature type="compositionally biased region" description="Low complexity" evidence="6">
    <location>
        <begin position="861"/>
        <end position="896"/>
    </location>
</feature>
<feature type="region of interest" description="Disordered" evidence="6">
    <location>
        <begin position="260"/>
        <end position="288"/>
    </location>
</feature>
<feature type="compositionally biased region" description="Polar residues" evidence="6">
    <location>
        <begin position="1042"/>
        <end position="1056"/>
    </location>
</feature>
<dbReference type="InterPro" id="IPR049883">
    <property type="entry name" value="NOTCH1_EGF-like"/>
</dbReference>
<feature type="domain" description="EGF-like" evidence="7">
    <location>
        <begin position="46"/>
        <end position="87"/>
    </location>
</feature>
<protein>
    <submittedName>
        <fullName evidence="9">EGF-like domain-containing protein</fullName>
    </submittedName>
</protein>
<dbReference type="FunFam" id="2.10.25.10:FF:000038">
    <property type="entry name" value="Fibrillin 2"/>
    <property type="match status" value="1"/>
</dbReference>
<name>A0A915CTP1_9BILA</name>
<feature type="compositionally biased region" description="Polar residues" evidence="6">
    <location>
        <begin position="698"/>
        <end position="717"/>
    </location>
</feature>
<dbReference type="Pfam" id="PF07645">
    <property type="entry name" value="EGF_CA"/>
    <property type="match status" value="3"/>
</dbReference>
<feature type="compositionally biased region" description="Low complexity" evidence="6">
    <location>
        <begin position="1250"/>
        <end position="1270"/>
    </location>
</feature>
<feature type="compositionally biased region" description="Polar residues" evidence="6">
    <location>
        <begin position="1281"/>
        <end position="1300"/>
    </location>
</feature>